<comment type="subunit">
    <text evidence="9">Forms a complex with SecF. Part of the essential Sec protein translocation apparatus which comprises SecA, SecYEG and auxiliary proteins SecDF. Other proteins may also be involved.</text>
</comment>
<dbReference type="GO" id="GO:0006605">
    <property type="term" value="P:protein targeting"/>
    <property type="evidence" value="ECO:0007669"/>
    <property type="project" value="UniProtKB-UniRule"/>
</dbReference>
<dbReference type="InterPro" id="IPR054384">
    <property type="entry name" value="SecDF_P1_head"/>
</dbReference>
<evidence type="ECO:0000256" key="2">
    <source>
        <dbReference type="ARBA" id="ARBA00022448"/>
    </source>
</evidence>
<proteinExistence type="inferred from homology"/>
<dbReference type="PANTHER" id="PTHR30081">
    <property type="entry name" value="PROTEIN-EXPORT MEMBRANE PROTEIN SEC"/>
    <property type="match status" value="1"/>
</dbReference>
<evidence type="ECO:0000256" key="8">
    <source>
        <dbReference type="ARBA" id="ARBA00023136"/>
    </source>
</evidence>
<keyword evidence="8 9" id="KW-0472">Membrane</keyword>
<evidence type="ECO:0000256" key="1">
    <source>
        <dbReference type="ARBA" id="ARBA00004651"/>
    </source>
</evidence>
<feature type="domain" description="SecDF P1 head subdomain" evidence="12">
    <location>
        <begin position="293"/>
        <end position="386"/>
    </location>
</feature>
<comment type="caution">
    <text evidence="9">Lacks conserved residue(s) required for the propagation of feature annotation.</text>
</comment>
<evidence type="ECO:0000313" key="13">
    <source>
        <dbReference type="EMBL" id="SIQ74871.1"/>
    </source>
</evidence>
<keyword evidence="5 9" id="KW-0653">Protein transport</keyword>
<feature type="domain" description="Protein translocase subunit SecDF P1" evidence="11">
    <location>
        <begin position="174"/>
        <end position="231"/>
    </location>
</feature>
<dbReference type="HAMAP" id="MF_01463_B">
    <property type="entry name" value="SecD_B"/>
    <property type="match status" value="1"/>
</dbReference>
<dbReference type="Pfam" id="PF22599">
    <property type="entry name" value="SecDF_P1_head"/>
    <property type="match status" value="1"/>
</dbReference>
<dbReference type="STRING" id="159291.SAMN05920897_11442"/>
<comment type="similarity">
    <text evidence="9">Belongs to the SecD/SecF family. SecD subfamily.</text>
</comment>
<dbReference type="SUPFAM" id="SSF82866">
    <property type="entry name" value="Multidrug efflux transporter AcrB transmembrane domain"/>
    <property type="match status" value="1"/>
</dbReference>
<feature type="transmembrane region" description="Helical" evidence="9">
    <location>
        <begin position="503"/>
        <end position="525"/>
    </location>
</feature>
<dbReference type="InterPro" id="IPR005791">
    <property type="entry name" value="SecD"/>
</dbReference>
<dbReference type="GO" id="GO:0015450">
    <property type="term" value="F:protein-transporting ATPase activity"/>
    <property type="evidence" value="ECO:0007669"/>
    <property type="project" value="InterPro"/>
</dbReference>
<dbReference type="Pfam" id="PF21760">
    <property type="entry name" value="SecD_1st"/>
    <property type="match status" value="1"/>
</dbReference>
<keyword evidence="4 9" id="KW-0812">Transmembrane</keyword>
<dbReference type="Gene3D" id="3.30.70.3220">
    <property type="match status" value="1"/>
</dbReference>
<evidence type="ECO:0000259" key="11">
    <source>
        <dbReference type="Pfam" id="PF21760"/>
    </source>
</evidence>
<evidence type="ECO:0000256" key="4">
    <source>
        <dbReference type="ARBA" id="ARBA00022692"/>
    </source>
</evidence>
<evidence type="ECO:0000313" key="14">
    <source>
        <dbReference type="Proteomes" id="UP000186400"/>
    </source>
</evidence>
<dbReference type="InterPro" id="IPR048634">
    <property type="entry name" value="SecD_SecF_C"/>
</dbReference>
<dbReference type="GO" id="GO:0043952">
    <property type="term" value="P:protein transport by the Sec complex"/>
    <property type="evidence" value="ECO:0007669"/>
    <property type="project" value="UniProtKB-UniRule"/>
</dbReference>
<evidence type="ECO:0000256" key="6">
    <source>
        <dbReference type="ARBA" id="ARBA00022989"/>
    </source>
</evidence>
<evidence type="ECO:0000256" key="3">
    <source>
        <dbReference type="ARBA" id="ARBA00022475"/>
    </source>
</evidence>
<dbReference type="NCBIfam" id="TIGR01129">
    <property type="entry name" value="secD"/>
    <property type="match status" value="1"/>
</dbReference>
<evidence type="ECO:0000256" key="9">
    <source>
        <dbReference type="HAMAP-Rule" id="MF_01463"/>
    </source>
</evidence>
<evidence type="ECO:0000256" key="7">
    <source>
        <dbReference type="ARBA" id="ARBA00023010"/>
    </source>
</evidence>
<gene>
    <name evidence="9" type="primary">secD</name>
    <name evidence="13" type="ORF">SAMN05920897_11442</name>
</gene>
<dbReference type="Pfam" id="PF02355">
    <property type="entry name" value="SecD_SecF_C"/>
    <property type="match status" value="1"/>
</dbReference>
<dbReference type="InterPro" id="IPR048631">
    <property type="entry name" value="SecD_1st"/>
</dbReference>
<organism evidence="13 14">
    <name type="scientific">Alkalispirochaeta americana</name>
    <dbReference type="NCBI Taxonomy" id="159291"/>
    <lineage>
        <taxon>Bacteria</taxon>
        <taxon>Pseudomonadati</taxon>
        <taxon>Spirochaetota</taxon>
        <taxon>Spirochaetia</taxon>
        <taxon>Spirochaetales</taxon>
        <taxon>Spirochaetaceae</taxon>
        <taxon>Alkalispirochaeta</taxon>
    </lineage>
</organism>
<reference evidence="13 14" key="1">
    <citation type="submission" date="2017-01" db="EMBL/GenBank/DDBJ databases">
        <authorList>
            <person name="Mah S.A."/>
            <person name="Swanson W.J."/>
            <person name="Moy G.W."/>
            <person name="Vacquier V.D."/>
        </authorList>
    </citation>
    <scope>NUCLEOTIDE SEQUENCE [LARGE SCALE GENOMIC DNA]</scope>
    <source>
        <strain evidence="13 14">ASpG1</strain>
    </source>
</reference>
<dbReference type="EMBL" id="FTMS01000014">
    <property type="protein sequence ID" value="SIQ74871.1"/>
    <property type="molecule type" value="Genomic_DNA"/>
</dbReference>
<keyword evidence="2 9" id="KW-0813">Transport</keyword>
<feature type="transmembrane region" description="Helical" evidence="9">
    <location>
        <begin position="432"/>
        <end position="452"/>
    </location>
</feature>
<dbReference type="Gene3D" id="1.20.1640.10">
    <property type="entry name" value="Multidrug efflux transporter AcrB transmembrane domain"/>
    <property type="match status" value="1"/>
</dbReference>
<sequence length="574" mass="63713">MSKRLRLSIILALVAFGAAAFYPTVRWYFFVPESQKQLAQSSRIEIRDWAQGRAREALDDLRGAAAAGETVPPEYSFLIPQARDAYRAMEKTLPDEWSATALLRGFRDEAEAFEVLERKYRHDILELKDLKDRIILLGLDLSGGISVTLEADEQNLTERLGRQPSQTEMSEAVDLAMEIIRNRIDRFGVTEPQIREAENNRIVIEIPGDDDRERVNAFLLGRGSLNFHIVHGDATDQLIRLQNEQPGWSPDIDGVPEFVPAGTVVREYVTRDAYGIDERVRWIVIYDDIVEHGLDGQYITDAQVARDPLTNRPTVNFVLDAQGAEEFALLTRDNVGNSMAIVMDEKVRAYARIQEEIPTGQVRITGFDQEQAANIALVLRTAALPVNLEIVNQQVVGATLGAGAIRVGLQSIALGFALIIVFMVIYYKRAGLIADVALVLNLFFILAVLSAFNLTLTLTSVAGIILTVGMAVDANVIIFERIKEEYRLGKGARSAVRGGFDKAFWTVMDANITTFIAALFLSQLGSGPIQGFAITLAVGILSSMFTALVVTRLFFDFATDTLRRSKLSIAWRLS</sequence>
<feature type="transmembrane region" description="Helical" evidence="9">
    <location>
        <begin position="531"/>
        <end position="555"/>
    </location>
</feature>
<accession>A0A1N6VAG6</accession>
<dbReference type="PANTHER" id="PTHR30081:SF1">
    <property type="entry name" value="PROTEIN TRANSLOCASE SUBUNIT SECD"/>
    <property type="match status" value="1"/>
</dbReference>
<dbReference type="NCBIfam" id="TIGR00916">
    <property type="entry name" value="2A0604s01"/>
    <property type="match status" value="1"/>
</dbReference>
<feature type="domain" description="Protein export membrane protein SecD/SecF C-terminal" evidence="10">
    <location>
        <begin position="387"/>
        <end position="548"/>
    </location>
</feature>
<dbReference type="InterPro" id="IPR022813">
    <property type="entry name" value="SecD/SecF_arch_bac"/>
</dbReference>
<keyword evidence="3 9" id="KW-1003">Cell membrane</keyword>
<dbReference type="InterPro" id="IPR055344">
    <property type="entry name" value="SecD_SecF_C_bact"/>
</dbReference>
<feature type="transmembrane region" description="Helical" evidence="9">
    <location>
        <begin position="458"/>
        <end position="482"/>
    </location>
</feature>
<dbReference type="GO" id="GO:0005886">
    <property type="term" value="C:plasma membrane"/>
    <property type="evidence" value="ECO:0007669"/>
    <property type="project" value="UniProtKB-SubCell"/>
</dbReference>
<dbReference type="OrthoDB" id="9805019at2"/>
<dbReference type="FunFam" id="1.20.1640.10:FF:000004">
    <property type="entry name" value="Protein translocase subunit SecD"/>
    <property type="match status" value="1"/>
</dbReference>
<keyword evidence="14" id="KW-1185">Reference proteome</keyword>
<evidence type="ECO:0000256" key="5">
    <source>
        <dbReference type="ARBA" id="ARBA00022927"/>
    </source>
</evidence>
<dbReference type="AlphaFoldDB" id="A0A1N6VAG6"/>
<dbReference type="RefSeq" id="WP_076489346.1">
    <property type="nucleotide sequence ID" value="NZ_FTMS01000014.1"/>
</dbReference>
<dbReference type="Gene3D" id="3.30.1360.200">
    <property type="match status" value="1"/>
</dbReference>
<keyword evidence="6 9" id="KW-1133">Transmembrane helix</keyword>
<dbReference type="Proteomes" id="UP000186400">
    <property type="component" value="Unassembled WGS sequence"/>
</dbReference>
<dbReference type="GO" id="GO:0065002">
    <property type="term" value="P:intracellular protein transmembrane transport"/>
    <property type="evidence" value="ECO:0007669"/>
    <property type="project" value="UniProtKB-UniRule"/>
</dbReference>
<evidence type="ECO:0000259" key="10">
    <source>
        <dbReference type="Pfam" id="PF02355"/>
    </source>
</evidence>
<name>A0A1N6VAG6_9SPIO</name>
<feature type="transmembrane region" description="Helical" evidence="9">
    <location>
        <begin position="407"/>
        <end position="427"/>
    </location>
</feature>
<comment type="function">
    <text evidence="9">Part of the Sec protein translocase complex. Interacts with the SecYEG preprotein conducting channel. SecDF uses the proton motive force (PMF) to complete protein translocation after the ATP-dependent function of SecA.</text>
</comment>
<keyword evidence="7 9" id="KW-0811">Translocation</keyword>
<protein>
    <recommendedName>
        <fullName evidence="9">Protein translocase subunit SecD</fullName>
    </recommendedName>
</protein>
<comment type="subcellular location">
    <subcellularLocation>
        <location evidence="1 9">Cell membrane</location>
        <topology evidence="1 9">Multi-pass membrane protein</topology>
    </subcellularLocation>
</comment>
<evidence type="ECO:0000259" key="12">
    <source>
        <dbReference type="Pfam" id="PF22599"/>
    </source>
</evidence>